<dbReference type="Pfam" id="PF12840">
    <property type="entry name" value="HTH_20"/>
    <property type="match status" value="1"/>
</dbReference>
<evidence type="ECO:0000259" key="2">
    <source>
        <dbReference type="SMART" id="SM00418"/>
    </source>
</evidence>
<dbReference type="CDD" id="cd00090">
    <property type="entry name" value="HTH_ARSR"/>
    <property type="match status" value="1"/>
</dbReference>
<proteinExistence type="predicted"/>
<evidence type="ECO:0000313" key="3">
    <source>
        <dbReference type="EMBL" id="GAA4122394.1"/>
    </source>
</evidence>
<dbReference type="SUPFAM" id="SSF46785">
    <property type="entry name" value="Winged helix' DNA-binding domain"/>
    <property type="match status" value="1"/>
</dbReference>
<reference evidence="4" key="1">
    <citation type="journal article" date="2019" name="Int. J. Syst. Evol. Microbiol.">
        <title>The Global Catalogue of Microorganisms (GCM) 10K type strain sequencing project: providing services to taxonomists for standard genome sequencing and annotation.</title>
        <authorList>
            <consortium name="The Broad Institute Genomics Platform"/>
            <consortium name="The Broad Institute Genome Sequencing Center for Infectious Disease"/>
            <person name="Wu L."/>
            <person name="Ma J."/>
        </authorList>
    </citation>
    <scope>NUCLEOTIDE SEQUENCE [LARGE SCALE GENOMIC DNA]</scope>
    <source>
        <strain evidence="4">JCM 16703</strain>
    </source>
</reference>
<dbReference type="Gene3D" id="1.10.10.10">
    <property type="entry name" value="Winged helix-like DNA-binding domain superfamily/Winged helix DNA-binding domain"/>
    <property type="match status" value="1"/>
</dbReference>
<feature type="domain" description="HTH arsR-type" evidence="2">
    <location>
        <begin position="9"/>
        <end position="87"/>
    </location>
</feature>
<keyword evidence="4" id="KW-1185">Reference proteome</keyword>
<feature type="region of interest" description="Disordered" evidence="1">
    <location>
        <begin position="159"/>
        <end position="210"/>
    </location>
</feature>
<gene>
    <name evidence="3" type="ORF">GCM10022215_28220</name>
</gene>
<dbReference type="InterPro" id="IPR011991">
    <property type="entry name" value="ArsR-like_HTH"/>
</dbReference>
<dbReference type="RefSeq" id="WP_344734089.1">
    <property type="nucleotide sequence ID" value="NZ_BAAAZH010000020.1"/>
</dbReference>
<accession>A0ABP7XNJ8</accession>
<dbReference type="InterPro" id="IPR001845">
    <property type="entry name" value="HTH_ArsR_DNA-bd_dom"/>
</dbReference>
<name>A0ABP7XNJ8_9ACTN</name>
<evidence type="ECO:0000313" key="4">
    <source>
        <dbReference type="Proteomes" id="UP001501495"/>
    </source>
</evidence>
<sequence>MGTPVDDVRVLRAIAHPVRNQILGELDAVGSLRAADIAARLGIPANQASFHLRQLAKYGLVEEDPDAARDRRDRVWRVVDSGGLEVDTGRVGAAPGGAAAARVYLGAAATEAHRLVDLCYAPPSAAPQGIHRSSSDDRLLLSSQEARELREELTALVDRWRERGRSGPSGPGGPSDERDERRTYILHSMLVPRPPVEAAEAAETAETDDA</sequence>
<dbReference type="InterPro" id="IPR036390">
    <property type="entry name" value="WH_DNA-bd_sf"/>
</dbReference>
<dbReference type="InterPro" id="IPR036388">
    <property type="entry name" value="WH-like_DNA-bd_sf"/>
</dbReference>
<comment type="caution">
    <text evidence="3">The sequence shown here is derived from an EMBL/GenBank/DDBJ whole genome shotgun (WGS) entry which is preliminary data.</text>
</comment>
<organism evidence="3 4">
    <name type="scientific">Nocardioides fonticola</name>
    <dbReference type="NCBI Taxonomy" id="450363"/>
    <lineage>
        <taxon>Bacteria</taxon>
        <taxon>Bacillati</taxon>
        <taxon>Actinomycetota</taxon>
        <taxon>Actinomycetes</taxon>
        <taxon>Propionibacteriales</taxon>
        <taxon>Nocardioidaceae</taxon>
        <taxon>Nocardioides</taxon>
    </lineage>
</organism>
<dbReference type="EMBL" id="BAAAZH010000020">
    <property type="protein sequence ID" value="GAA4122394.1"/>
    <property type="molecule type" value="Genomic_DNA"/>
</dbReference>
<dbReference type="Proteomes" id="UP001501495">
    <property type="component" value="Unassembled WGS sequence"/>
</dbReference>
<dbReference type="SMART" id="SM00418">
    <property type="entry name" value="HTH_ARSR"/>
    <property type="match status" value="1"/>
</dbReference>
<protein>
    <recommendedName>
        <fullName evidence="2">HTH arsR-type domain-containing protein</fullName>
    </recommendedName>
</protein>
<evidence type="ECO:0000256" key="1">
    <source>
        <dbReference type="SAM" id="MobiDB-lite"/>
    </source>
</evidence>